<dbReference type="EMBL" id="VLTL01000142">
    <property type="protein sequence ID" value="KAA0158769.1"/>
    <property type="molecule type" value="Genomic_DNA"/>
</dbReference>
<gene>
    <name evidence="5" type="ORF">FNF27_06076</name>
    <name evidence="4" type="ORF">FNF28_06102</name>
    <name evidence="3" type="ORF">FNF29_07009</name>
</gene>
<dbReference type="Proteomes" id="UP000324907">
    <property type="component" value="Unassembled WGS sequence"/>
</dbReference>
<keyword evidence="2" id="KW-1133">Transmembrane helix</keyword>
<dbReference type="OrthoDB" id="10350193at2759"/>
<name>A0A5A8C741_CAFRO</name>
<evidence type="ECO:0000313" key="7">
    <source>
        <dbReference type="Proteomes" id="UP000323011"/>
    </source>
</evidence>
<dbReference type="Proteomes" id="UP000323011">
    <property type="component" value="Unassembled WGS sequence"/>
</dbReference>
<dbReference type="EMBL" id="VLTO01000049">
    <property type="protein sequence ID" value="KAA0172277.1"/>
    <property type="molecule type" value="Genomic_DNA"/>
</dbReference>
<dbReference type="EMBL" id="VLTN01000059">
    <property type="protein sequence ID" value="KAA0147920.1"/>
    <property type="molecule type" value="Genomic_DNA"/>
</dbReference>
<dbReference type="Proteomes" id="UP000322899">
    <property type="component" value="Unassembled WGS sequence"/>
</dbReference>
<keyword evidence="2" id="KW-0472">Membrane</keyword>
<evidence type="ECO:0000313" key="4">
    <source>
        <dbReference type="EMBL" id="KAA0158769.1"/>
    </source>
</evidence>
<reference evidence="6 7" key="1">
    <citation type="submission" date="2019-07" db="EMBL/GenBank/DDBJ databases">
        <title>Genomes of Cafeteria roenbergensis.</title>
        <authorList>
            <person name="Fischer M.G."/>
            <person name="Hackl T."/>
            <person name="Roman M."/>
        </authorList>
    </citation>
    <scope>NUCLEOTIDE SEQUENCE [LARGE SCALE GENOMIC DNA]</scope>
    <source>
        <strain evidence="3 7">BVI</strain>
        <strain evidence="5 6">E4-10P</strain>
        <strain evidence="4 8">RCC970-E3</strain>
    </source>
</reference>
<dbReference type="AlphaFoldDB" id="A0A5A8C741"/>
<feature type="region of interest" description="Disordered" evidence="1">
    <location>
        <begin position="1"/>
        <end position="40"/>
    </location>
</feature>
<sequence length="117" mass="12253">MSNAVAKVESEAAKGSAVTAPKEASSKIAASTYSPRAAEPAKPSAFFGGRIFAFLAGFGVGTLCFAMPSFAGTKLLHTQVTKNVKNIGADIEASNTELRQRVARLEQHLSAIEARRA</sequence>
<evidence type="ECO:0000256" key="2">
    <source>
        <dbReference type="SAM" id="Phobius"/>
    </source>
</evidence>
<evidence type="ECO:0000313" key="8">
    <source>
        <dbReference type="Proteomes" id="UP000324907"/>
    </source>
</evidence>
<keyword evidence="7" id="KW-1185">Reference proteome</keyword>
<accession>A0A5A8C741</accession>
<evidence type="ECO:0000313" key="6">
    <source>
        <dbReference type="Proteomes" id="UP000322899"/>
    </source>
</evidence>
<keyword evidence="2" id="KW-0812">Transmembrane</keyword>
<evidence type="ECO:0000313" key="5">
    <source>
        <dbReference type="EMBL" id="KAA0172277.1"/>
    </source>
</evidence>
<evidence type="ECO:0000313" key="3">
    <source>
        <dbReference type="EMBL" id="KAA0147920.1"/>
    </source>
</evidence>
<organism evidence="3 7">
    <name type="scientific">Cafeteria roenbergensis</name>
    <name type="common">Marine flagellate</name>
    <dbReference type="NCBI Taxonomy" id="33653"/>
    <lineage>
        <taxon>Eukaryota</taxon>
        <taxon>Sar</taxon>
        <taxon>Stramenopiles</taxon>
        <taxon>Bigyra</taxon>
        <taxon>Opalozoa</taxon>
        <taxon>Bicosoecida</taxon>
        <taxon>Cafeteriaceae</taxon>
        <taxon>Cafeteria</taxon>
    </lineage>
</organism>
<protein>
    <submittedName>
        <fullName evidence="3">Uncharacterized protein</fullName>
    </submittedName>
</protein>
<feature type="transmembrane region" description="Helical" evidence="2">
    <location>
        <begin position="51"/>
        <end position="72"/>
    </location>
</feature>
<proteinExistence type="predicted"/>
<evidence type="ECO:0000256" key="1">
    <source>
        <dbReference type="SAM" id="MobiDB-lite"/>
    </source>
</evidence>
<comment type="caution">
    <text evidence="3">The sequence shown here is derived from an EMBL/GenBank/DDBJ whole genome shotgun (WGS) entry which is preliminary data.</text>
</comment>